<proteinExistence type="predicted"/>
<dbReference type="Gene3D" id="3.30.1330.30">
    <property type="match status" value="1"/>
</dbReference>
<dbReference type="Pfam" id="PF01248">
    <property type="entry name" value="Ribosomal_L7Ae"/>
    <property type="match status" value="1"/>
</dbReference>
<dbReference type="InterPro" id="IPR004038">
    <property type="entry name" value="Ribosomal_eL8/eL30/eS12/Gad45"/>
</dbReference>
<organism evidence="2 3">
    <name type="scientific">Desulforamulus aquiferis</name>
    <dbReference type="NCBI Taxonomy" id="1397668"/>
    <lineage>
        <taxon>Bacteria</taxon>
        <taxon>Bacillati</taxon>
        <taxon>Bacillota</taxon>
        <taxon>Clostridia</taxon>
        <taxon>Eubacteriales</taxon>
        <taxon>Peptococcaceae</taxon>
        <taxon>Desulforamulus</taxon>
    </lineage>
</organism>
<feature type="domain" description="Ribosomal protein eL8/eL30/eS12/Gadd45" evidence="1">
    <location>
        <begin position="8"/>
        <end position="88"/>
    </location>
</feature>
<dbReference type="AlphaFoldDB" id="A0AAW7ZBG7"/>
<comment type="caution">
    <text evidence="2">The sequence shown here is derived from an EMBL/GenBank/DDBJ whole genome shotgun (WGS) entry which is preliminary data.</text>
</comment>
<sequence length="103" mass="10998">MHGPVMHLLGLCQRAGKAVSGDFAVRANLSKGKAKVMIIATDTSEKIQREYIQLGKANNVPTILALTKQELGLALGKSSRAAVVVLDKNFAQGIVKLLDRSDV</sequence>
<reference evidence="2" key="2">
    <citation type="submission" date="2023-03" db="EMBL/GenBank/DDBJ databases">
        <authorList>
            <person name="Zhang Z."/>
        </authorList>
    </citation>
    <scope>NUCLEOTIDE SEQUENCE</scope>
    <source>
        <strain evidence="2">DSA</strain>
    </source>
</reference>
<accession>A0AAW7ZBG7</accession>
<evidence type="ECO:0000313" key="2">
    <source>
        <dbReference type="EMBL" id="MDO7787043.1"/>
    </source>
</evidence>
<reference evidence="2" key="1">
    <citation type="journal article" date="2023" name="J. Hazard. Mater.">
        <title>Anaerobic biodegradation of pyrene and benzo[a]pyrene by a new sulfate-reducing Desulforamulus aquiferis strain DSA.</title>
        <authorList>
            <person name="Zhang Z."/>
            <person name="Sun J."/>
            <person name="Gong X."/>
            <person name="Wang C."/>
            <person name="Wang H."/>
        </authorList>
    </citation>
    <scope>NUCLEOTIDE SEQUENCE</scope>
    <source>
        <strain evidence="2">DSA</strain>
    </source>
</reference>
<evidence type="ECO:0000259" key="1">
    <source>
        <dbReference type="Pfam" id="PF01248"/>
    </source>
</evidence>
<dbReference type="Proteomes" id="UP001172911">
    <property type="component" value="Unassembled WGS sequence"/>
</dbReference>
<dbReference type="InterPro" id="IPR029064">
    <property type="entry name" value="Ribosomal_eL30-like_sf"/>
</dbReference>
<dbReference type="EMBL" id="JARPTC010000010">
    <property type="protein sequence ID" value="MDO7787043.1"/>
    <property type="molecule type" value="Genomic_DNA"/>
</dbReference>
<keyword evidence="3" id="KW-1185">Reference proteome</keyword>
<dbReference type="SUPFAM" id="SSF55315">
    <property type="entry name" value="L30e-like"/>
    <property type="match status" value="1"/>
</dbReference>
<gene>
    <name evidence="2" type="ORF">P6N53_07420</name>
</gene>
<name>A0AAW7ZBG7_9FIRM</name>
<protein>
    <submittedName>
        <fullName evidence="2">Ribosomal L7Ae/L30e/S12e/Gadd45 family protein</fullName>
    </submittedName>
</protein>
<evidence type="ECO:0000313" key="3">
    <source>
        <dbReference type="Proteomes" id="UP001172911"/>
    </source>
</evidence>
<dbReference type="RefSeq" id="WP_304542159.1">
    <property type="nucleotide sequence ID" value="NZ_JARPTC010000010.1"/>
</dbReference>